<dbReference type="GO" id="GO:0008270">
    <property type="term" value="F:zinc ion binding"/>
    <property type="evidence" value="ECO:0007669"/>
    <property type="project" value="UniProtKB-UniRule"/>
</dbReference>
<evidence type="ECO:0000256" key="12">
    <source>
        <dbReference type="ARBA" id="ARBA00022691"/>
    </source>
</evidence>
<evidence type="ECO:0000256" key="13">
    <source>
        <dbReference type="ARBA" id="ARBA00022723"/>
    </source>
</evidence>
<dbReference type="SUPFAM" id="SSF82282">
    <property type="entry name" value="Homocysteine S-methyltransferase"/>
    <property type="match status" value="1"/>
</dbReference>
<feature type="binding site" evidence="22">
    <location>
        <position position="773"/>
    </location>
    <ligand>
        <name>methylcob(III)alamin</name>
        <dbReference type="ChEBI" id="CHEBI:28115"/>
    </ligand>
</feature>
<feature type="domain" description="Hcy-binding" evidence="24">
    <location>
        <begin position="1"/>
        <end position="303"/>
    </location>
</feature>
<dbReference type="Pfam" id="PF02310">
    <property type="entry name" value="B12-binding"/>
    <property type="match status" value="1"/>
</dbReference>
<keyword evidence="14" id="KW-0677">Repeat</keyword>
<dbReference type="EC" id="2.1.1.13" evidence="6 19"/>
<feature type="binding site" description="axial binding residue" evidence="21">
    <location>
        <position position="728"/>
    </location>
    <ligand>
        <name>methylcob(III)alamin</name>
        <dbReference type="ChEBI" id="CHEBI:28115"/>
    </ligand>
    <ligandPart>
        <name>Co</name>
        <dbReference type="ChEBI" id="CHEBI:27638"/>
    </ligandPart>
</feature>
<feature type="binding site" evidence="21 23">
    <location>
        <position position="289"/>
    </location>
    <ligand>
        <name>Zn(2+)</name>
        <dbReference type="ChEBI" id="CHEBI:29105"/>
    </ligand>
</feature>
<dbReference type="InterPro" id="IPR000489">
    <property type="entry name" value="Pterin-binding_dom"/>
</dbReference>
<evidence type="ECO:0000313" key="30">
    <source>
        <dbReference type="Proteomes" id="UP000001366"/>
    </source>
</evidence>
<accession>C0QRY9</accession>
<feature type="domain" description="AdoMet activation" evidence="26">
    <location>
        <begin position="862"/>
        <end position="1182"/>
    </location>
</feature>
<gene>
    <name evidence="29" type="primary">metH</name>
    <name evidence="29" type="ordered locus">PERMA_1670</name>
</gene>
<evidence type="ECO:0000256" key="20">
    <source>
        <dbReference type="PIRNR" id="PIRNR000381"/>
    </source>
</evidence>
<comment type="catalytic activity">
    <reaction evidence="1 20">
        <text>(6S)-5-methyl-5,6,7,8-tetrahydrofolate + L-homocysteine = (6S)-5,6,7,8-tetrahydrofolate + L-methionine</text>
        <dbReference type="Rhea" id="RHEA:11172"/>
        <dbReference type="ChEBI" id="CHEBI:18608"/>
        <dbReference type="ChEBI" id="CHEBI:57453"/>
        <dbReference type="ChEBI" id="CHEBI:57844"/>
        <dbReference type="ChEBI" id="CHEBI:58199"/>
        <dbReference type="EC" id="2.1.1.13"/>
    </reaction>
</comment>
<dbReference type="eggNOG" id="COG0646">
    <property type="taxonomic scope" value="Bacteria"/>
</dbReference>
<evidence type="ECO:0000256" key="19">
    <source>
        <dbReference type="NCBIfam" id="TIGR02082"/>
    </source>
</evidence>
<sequence>MKSIRDLIGKKVLVIDGAMGTMIQSMIIPMEAWEGKTGCNEILNVTAPDVIRSIHEKYALAGADLIKTNTFGALPWVLEEYGISDRAYELSKAGAELVRQVCDKYSTPEKPRFVAGSLGPGTKLPSLGHIDYDEMYEGYRISAKGLIDGGVDIFLLETFQDPLQIKAALHAVQDTAEEYGKDIPVMVSATIELTGTMLIGTDVQTLAVIMEPFDILTLGFNCGTGPDQIESHLKKLSQVWDGYISIHSNAGLPENRGGHTYYPMGAEEFADKESRFLDFDGVAVVGGCCGTTPAHIKALAEKVKDKKPKPPKGNQPRALASLYGIQPLKQEPPPFLVGERTNATGSKKFRELLLSEDYDGILSVAQDQVKAGAHALDVSVNFAGRDEIKDMKAVISRFNEKIPIPLMPDSTQPSALETALKCIGGRPILNSANLEDGEERFNRICQLAKRYGAALVLLTIDEKGMAKTKERKVEIAERMYRIATEKHGINPGDLVFDVLTFTVGSGDEEYRDAAVHTIEAIKEIKEKHPEVGFVLGISNVSFGLDKTARKYLNSVFLHHCVEAGLTMAIINPKHLIPYYRISEEDRKICENLLFNIWEDGEDPLFRFIQHFSKTERKDTGEDQDDFSDLPVEERIKKLLIDGEKEKLIKTVEEARHSIPPEKIINEVLIDAMKVVGDLFGEGKMQLPFVLQSAEAMKAAVDYLNQYLPKKKKEKETTLILGTVKGDVHDVGKNLVDIILTNNGFKVVNIGIKAELEDFIKAYKEHNADAIGMSGLLVKSTLEMKNNLEEMRKRGINVPVLLGGAALNKSFVDQYCRPVYDGPVFYCRDAFDGIEAMSRIERWDGISPLDTDLGHKGEEEVKPEIKEEVEIPPLSQIKMPDRSVPVPVPPFWGRKVWVYPDMEDKNFYRYIQELAFRWINKGSLFKRAWGYTRGGKSKEEYERIKKEEVIPAFERLKELLINEDIFQPKIIYGYWPCRSDLPLEEGENRECSLLIFPETEGWFKDNDANRDPLKDVIGTAQIVMNFPRSKKPPYRCVADYFHSNRHDLVAFTVVSAGNRLSEYENELFRSGKYKEYHLVHGLGVELAEALAEIVHKKIRIELNIAENEGKTLDDVNYQMRRYQGARYSPGYPACPDLSLNEKIFQLLKPEELGITLTENYLIVPEQSTDAIVVYHPEATYFSV</sequence>
<evidence type="ECO:0000259" key="28">
    <source>
        <dbReference type="PROSITE" id="PS51337"/>
    </source>
</evidence>
<dbReference type="GO" id="GO:0046653">
    <property type="term" value="P:tetrahydrofolate metabolic process"/>
    <property type="evidence" value="ECO:0007669"/>
    <property type="project" value="TreeGrafter"/>
</dbReference>
<dbReference type="PANTHER" id="PTHR45833:SF1">
    <property type="entry name" value="METHIONINE SYNTHASE"/>
    <property type="match status" value="1"/>
</dbReference>
<proteinExistence type="inferred from homology"/>
<feature type="binding site" evidence="22">
    <location>
        <position position="1125"/>
    </location>
    <ligand>
        <name>S-adenosyl-L-methionine</name>
        <dbReference type="ChEBI" id="CHEBI:59789"/>
    </ligand>
</feature>
<dbReference type="GO" id="GO:0005829">
    <property type="term" value="C:cytosol"/>
    <property type="evidence" value="ECO:0007669"/>
    <property type="project" value="TreeGrafter"/>
</dbReference>
<dbReference type="Pfam" id="PF00809">
    <property type="entry name" value="Pterin_bind"/>
    <property type="match status" value="1"/>
</dbReference>
<comment type="pathway">
    <text evidence="4 20">Amino-acid biosynthesis; L-methionine biosynthesis via de novo pathway; L-methionine from L-homocysteine (MetH route): step 1/1.</text>
</comment>
<dbReference type="InterPro" id="IPR036594">
    <property type="entry name" value="Meth_synthase_dom"/>
</dbReference>
<dbReference type="Gene3D" id="1.10.1240.10">
    <property type="entry name" value="Methionine synthase domain"/>
    <property type="match status" value="1"/>
</dbReference>
<dbReference type="GO" id="GO:0008705">
    <property type="term" value="F:methionine synthase activity"/>
    <property type="evidence" value="ECO:0007669"/>
    <property type="project" value="UniProtKB-UniRule"/>
</dbReference>
<feature type="binding site" evidence="22">
    <location>
        <position position="829"/>
    </location>
    <ligand>
        <name>methylcob(III)alamin</name>
        <dbReference type="ChEBI" id="CHEBI:28115"/>
    </ligand>
</feature>
<dbReference type="InterPro" id="IPR006158">
    <property type="entry name" value="Cobalamin-bd"/>
</dbReference>
<evidence type="ECO:0000256" key="6">
    <source>
        <dbReference type="ARBA" id="ARBA00012032"/>
    </source>
</evidence>
<dbReference type="InterPro" id="IPR037010">
    <property type="entry name" value="VitB12-dep_Met_synth_activ_sf"/>
</dbReference>
<evidence type="ECO:0000256" key="7">
    <source>
        <dbReference type="ARBA" id="ARBA00013998"/>
    </source>
</evidence>
<dbReference type="Pfam" id="PF02607">
    <property type="entry name" value="B12-binding_2"/>
    <property type="match status" value="1"/>
</dbReference>
<dbReference type="UniPathway" id="UPA00051">
    <property type="reaction ID" value="UER00081"/>
</dbReference>
<keyword evidence="11 20" id="KW-0808">Transferase</keyword>
<dbReference type="Gene3D" id="3.20.20.20">
    <property type="entry name" value="Dihydropteroate synthase-like"/>
    <property type="match status" value="1"/>
</dbReference>
<evidence type="ECO:0000256" key="10">
    <source>
        <dbReference type="ARBA" id="ARBA00022628"/>
    </source>
</evidence>
<dbReference type="Gene3D" id="3.20.20.330">
    <property type="entry name" value="Homocysteine-binding-like domain"/>
    <property type="match status" value="1"/>
</dbReference>
<dbReference type="RefSeq" id="WP_012675280.1">
    <property type="nucleotide sequence ID" value="NC_012440.1"/>
</dbReference>
<dbReference type="PROSITE" id="PS50972">
    <property type="entry name" value="PTERIN_BINDING"/>
    <property type="match status" value="1"/>
</dbReference>
<dbReference type="InterPro" id="IPR036724">
    <property type="entry name" value="Cobalamin-bd_sf"/>
</dbReference>
<keyword evidence="9 20" id="KW-0028">Amino-acid biosynthesis</keyword>
<dbReference type="NCBIfam" id="TIGR02082">
    <property type="entry name" value="metH"/>
    <property type="match status" value="1"/>
</dbReference>
<evidence type="ECO:0000256" key="5">
    <source>
        <dbReference type="ARBA" id="ARBA00010398"/>
    </source>
</evidence>
<dbReference type="OrthoDB" id="9803687at2"/>
<dbReference type="PROSITE" id="PS51332">
    <property type="entry name" value="B12_BINDING"/>
    <property type="match status" value="1"/>
</dbReference>
<dbReference type="Pfam" id="PF02574">
    <property type="entry name" value="S-methyl_trans"/>
    <property type="match status" value="1"/>
</dbReference>
<dbReference type="PROSITE" id="PS50970">
    <property type="entry name" value="HCY"/>
    <property type="match status" value="1"/>
</dbReference>
<dbReference type="HOGENOM" id="CLU_004914_4_0_0"/>
<keyword evidence="17 20" id="KW-0170">Cobalt</keyword>
<keyword evidence="12 20" id="KW-0949">S-adenosyl-L-methionine</keyword>
<dbReference type="Pfam" id="PF02965">
    <property type="entry name" value="Met_synt_B12"/>
    <property type="match status" value="1"/>
</dbReference>
<reference evidence="29 30" key="1">
    <citation type="journal article" date="2009" name="J. Bacteriol.">
        <title>Complete and draft genome sequences of six members of the Aquificales.</title>
        <authorList>
            <person name="Reysenbach A.L."/>
            <person name="Hamamura N."/>
            <person name="Podar M."/>
            <person name="Griffiths E."/>
            <person name="Ferreira S."/>
            <person name="Hochstein R."/>
            <person name="Heidelberg J."/>
            <person name="Johnson J."/>
            <person name="Mead D."/>
            <person name="Pohorille A."/>
            <person name="Sarmiento M."/>
            <person name="Schweighofer K."/>
            <person name="Seshadri R."/>
            <person name="Voytek M.A."/>
        </authorList>
    </citation>
    <scope>NUCLEOTIDE SEQUENCE [LARGE SCALE GENOMIC DNA]</scope>
    <source>
        <strain evidence="30">DSM 14350 / EX-H1</strain>
    </source>
</reference>
<keyword evidence="8 20" id="KW-0489">Methyltransferase</keyword>
<keyword evidence="10 20" id="KW-0846">Cobalamin</keyword>
<dbReference type="STRING" id="123214.PERMA_1670"/>
<dbReference type="InterPro" id="IPR004223">
    <property type="entry name" value="VitB12-dep_Met_synth_activ_dom"/>
</dbReference>
<evidence type="ECO:0000259" key="27">
    <source>
        <dbReference type="PROSITE" id="PS51332"/>
    </source>
</evidence>
<organism evidence="29 30">
    <name type="scientific">Persephonella marina (strain DSM 14350 / EX-H1)</name>
    <dbReference type="NCBI Taxonomy" id="123214"/>
    <lineage>
        <taxon>Bacteria</taxon>
        <taxon>Pseudomonadati</taxon>
        <taxon>Aquificota</taxon>
        <taxon>Aquificia</taxon>
        <taxon>Aquificales</taxon>
        <taxon>Hydrogenothermaceae</taxon>
        <taxon>Persephonella</taxon>
    </lineage>
</organism>
<keyword evidence="30" id="KW-1185">Reference proteome</keyword>
<evidence type="ECO:0000256" key="15">
    <source>
        <dbReference type="ARBA" id="ARBA00022833"/>
    </source>
</evidence>
<evidence type="ECO:0000256" key="2">
    <source>
        <dbReference type="ARBA" id="ARBA00001947"/>
    </source>
</evidence>
<dbReference type="PROSITE" id="PS51337">
    <property type="entry name" value="B12_BINDING_NTER"/>
    <property type="match status" value="1"/>
</dbReference>
<evidence type="ECO:0000259" key="25">
    <source>
        <dbReference type="PROSITE" id="PS50972"/>
    </source>
</evidence>
<dbReference type="SUPFAM" id="SSF47644">
    <property type="entry name" value="Methionine synthase domain"/>
    <property type="match status" value="1"/>
</dbReference>
<comment type="function">
    <text evidence="18 20">Catalyzes the transfer of a methyl group from methyl-cobalamin to homocysteine, yielding enzyme-bound cob(I)alamin and methionine. Subsequently, remethylates the cofactor using methyltetrahydrofolate.</text>
</comment>
<evidence type="ECO:0000256" key="9">
    <source>
        <dbReference type="ARBA" id="ARBA00022605"/>
    </source>
</evidence>
<dbReference type="GO" id="GO:0050667">
    <property type="term" value="P:homocysteine metabolic process"/>
    <property type="evidence" value="ECO:0007669"/>
    <property type="project" value="TreeGrafter"/>
</dbReference>
<keyword evidence="16 20" id="KW-0486">Methionine biosynthesis</keyword>
<comment type="cofactor">
    <cofactor evidence="3 20 21">
        <name>methylcob(III)alamin</name>
        <dbReference type="ChEBI" id="CHEBI:28115"/>
    </cofactor>
</comment>
<dbReference type="PIRSF" id="PIRSF000381">
    <property type="entry name" value="MetH"/>
    <property type="match status" value="1"/>
</dbReference>
<feature type="domain" description="B12-binding" evidence="27">
    <location>
        <begin position="715"/>
        <end position="850"/>
    </location>
</feature>
<dbReference type="GO" id="GO:0032259">
    <property type="term" value="P:methylation"/>
    <property type="evidence" value="ECO:0007669"/>
    <property type="project" value="UniProtKB-KW"/>
</dbReference>
<evidence type="ECO:0000313" key="29">
    <source>
        <dbReference type="EMBL" id="ACO03041.1"/>
    </source>
</evidence>
<dbReference type="SUPFAM" id="SSF56507">
    <property type="entry name" value="Methionine synthase activation domain-like"/>
    <property type="match status" value="1"/>
</dbReference>
<evidence type="ECO:0000256" key="11">
    <source>
        <dbReference type="ARBA" id="ARBA00022679"/>
    </source>
</evidence>
<evidence type="ECO:0000259" key="26">
    <source>
        <dbReference type="PROSITE" id="PS50974"/>
    </source>
</evidence>
<feature type="domain" description="Pterin-binding" evidence="25">
    <location>
        <begin position="334"/>
        <end position="594"/>
    </location>
</feature>
<keyword evidence="15 20" id="KW-0862">Zinc</keyword>
<dbReference type="PROSITE" id="PS50974">
    <property type="entry name" value="ADOMET_ACTIVATION"/>
    <property type="match status" value="1"/>
</dbReference>
<evidence type="ECO:0000256" key="14">
    <source>
        <dbReference type="ARBA" id="ARBA00022737"/>
    </source>
</evidence>
<evidence type="ECO:0000256" key="21">
    <source>
        <dbReference type="PIRSR" id="PIRSR000381-1"/>
    </source>
</evidence>
<evidence type="ECO:0000256" key="18">
    <source>
        <dbReference type="ARBA" id="ARBA00025552"/>
    </source>
</evidence>
<comment type="similarity">
    <text evidence="5">Belongs to the vitamin-B12 dependent methionine synthase family.</text>
</comment>
<evidence type="ECO:0000256" key="1">
    <source>
        <dbReference type="ARBA" id="ARBA00001700"/>
    </source>
</evidence>
<dbReference type="InterPro" id="IPR036589">
    <property type="entry name" value="HCY_dom_sf"/>
</dbReference>
<dbReference type="InterPro" id="IPR011005">
    <property type="entry name" value="Dihydropteroate_synth-like_sf"/>
</dbReference>
<evidence type="ECO:0000256" key="16">
    <source>
        <dbReference type="ARBA" id="ARBA00023167"/>
    </source>
</evidence>
<evidence type="ECO:0000256" key="22">
    <source>
        <dbReference type="PIRSR" id="PIRSR000381-2"/>
    </source>
</evidence>
<feature type="binding site" evidence="21 23">
    <location>
        <position position="222"/>
    </location>
    <ligand>
        <name>Zn(2+)</name>
        <dbReference type="ChEBI" id="CHEBI:29105"/>
    </ligand>
</feature>
<feature type="binding site" evidence="22">
    <location>
        <begin position="725"/>
        <end position="729"/>
    </location>
    <ligand>
        <name>methylcob(III)alamin</name>
        <dbReference type="ChEBI" id="CHEBI:28115"/>
    </ligand>
</feature>
<dbReference type="PANTHER" id="PTHR45833">
    <property type="entry name" value="METHIONINE SYNTHASE"/>
    <property type="match status" value="1"/>
</dbReference>
<feature type="binding site" evidence="22">
    <location>
        <begin position="1179"/>
        <end position="1180"/>
    </location>
    <ligand>
        <name>S-adenosyl-L-methionine</name>
        <dbReference type="ChEBI" id="CHEBI:59789"/>
    </ligand>
</feature>
<protein>
    <recommendedName>
        <fullName evidence="7 19">Methionine synthase</fullName>
        <ecNumber evidence="6 19">2.1.1.13</ecNumber>
    </recommendedName>
    <alternativeName>
        <fullName evidence="20">5-methyltetrahydrofolate--homocysteine methyltransferase</fullName>
    </alternativeName>
</protein>
<dbReference type="SUPFAM" id="SSF51717">
    <property type="entry name" value="Dihydropteroate synthetase-like"/>
    <property type="match status" value="1"/>
</dbReference>
<evidence type="ECO:0000256" key="8">
    <source>
        <dbReference type="ARBA" id="ARBA00022603"/>
    </source>
</evidence>
<feature type="binding site" evidence="21 23">
    <location>
        <position position="288"/>
    </location>
    <ligand>
        <name>Zn(2+)</name>
        <dbReference type="ChEBI" id="CHEBI:29105"/>
    </ligand>
</feature>
<feature type="domain" description="B12-binding N-terminal" evidence="28">
    <location>
        <begin position="622"/>
        <end position="715"/>
    </location>
</feature>
<dbReference type="InterPro" id="IPR003759">
    <property type="entry name" value="Cbl-bd_cap"/>
</dbReference>
<dbReference type="FunFam" id="1.10.1240.10:FF:000001">
    <property type="entry name" value="Methionine synthase"/>
    <property type="match status" value="1"/>
</dbReference>
<dbReference type="InterPro" id="IPR011822">
    <property type="entry name" value="MetH"/>
</dbReference>
<dbReference type="SMART" id="SM01018">
    <property type="entry name" value="B12-binding_2"/>
    <property type="match status" value="1"/>
</dbReference>
<evidence type="ECO:0000256" key="3">
    <source>
        <dbReference type="ARBA" id="ARBA00001956"/>
    </source>
</evidence>
<name>C0QRY9_PERMH</name>
<dbReference type="GO" id="GO:0031419">
    <property type="term" value="F:cobalamin binding"/>
    <property type="evidence" value="ECO:0007669"/>
    <property type="project" value="UniProtKB-UniRule"/>
</dbReference>
<dbReference type="FunFam" id="3.20.20.330:FF:000001">
    <property type="entry name" value="Methionine synthase"/>
    <property type="match status" value="1"/>
</dbReference>
<dbReference type="eggNOG" id="COG1410">
    <property type="taxonomic scope" value="Bacteria"/>
</dbReference>
<comment type="domain">
    <text evidence="20">Modular enzyme with four functionally distinct domains. The isolated Hcy-binding domain catalyzes methyl transfer from free methylcobalamin to homocysteine. The Hcy-binding domain in association with the pterin-binding domain catalyzes the methylation of cob(I)alamin by methyltetrahydrofolate and the methylation of homocysteine. The B12-binding domain binds the cofactor. The AdoMet activation domain binds S-adenosyl-L-methionine. Under aerobic conditions cob(I)alamin can be converted to inactive cob(II)alamin. Reductive methylation by S-adenosyl-L-methionine and flavodoxin regenerates methylcobalamin.</text>
</comment>
<keyword evidence="13 20" id="KW-0479">Metal-binding</keyword>
<comment type="cofactor">
    <cofactor evidence="2 20 23">
        <name>Zn(2+)</name>
        <dbReference type="ChEBI" id="CHEBI:29105"/>
    </cofactor>
</comment>
<evidence type="ECO:0000259" key="24">
    <source>
        <dbReference type="PROSITE" id="PS50970"/>
    </source>
</evidence>
<dbReference type="SUPFAM" id="SSF52242">
    <property type="entry name" value="Cobalamin (vitamin B12)-binding domain"/>
    <property type="match status" value="1"/>
</dbReference>
<dbReference type="InterPro" id="IPR050554">
    <property type="entry name" value="Met_Synthase/Corrinoid"/>
</dbReference>
<dbReference type="InterPro" id="IPR003726">
    <property type="entry name" value="HCY_dom"/>
</dbReference>
<evidence type="ECO:0000256" key="4">
    <source>
        <dbReference type="ARBA" id="ARBA00005178"/>
    </source>
</evidence>
<dbReference type="FunFam" id="3.20.20.20:FF:000007">
    <property type="entry name" value="Methionine synthase"/>
    <property type="match status" value="1"/>
</dbReference>
<dbReference type="PaxDb" id="123214-PERMA_1670"/>
<dbReference type="Gene3D" id="3.10.196.10">
    <property type="entry name" value="Vitamin B12-dependent methionine synthase, activation domain"/>
    <property type="match status" value="1"/>
</dbReference>
<dbReference type="Proteomes" id="UP000001366">
    <property type="component" value="Chromosome"/>
</dbReference>
<dbReference type="AlphaFoldDB" id="C0QRY9"/>
<dbReference type="Gene3D" id="3.40.50.280">
    <property type="entry name" value="Cobalamin-binding domain"/>
    <property type="match status" value="1"/>
</dbReference>
<evidence type="ECO:0000256" key="23">
    <source>
        <dbReference type="PROSITE-ProRule" id="PRU00333"/>
    </source>
</evidence>
<evidence type="ECO:0000256" key="17">
    <source>
        <dbReference type="ARBA" id="ARBA00023285"/>
    </source>
</evidence>
<dbReference type="KEGG" id="pmx:PERMA_1670"/>
<dbReference type="EMBL" id="CP001230">
    <property type="protein sequence ID" value="ACO03041.1"/>
    <property type="molecule type" value="Genomic_DNA"/>
</dbReference>